<reference evidence="2" key="1">
    <citation type="submission" date="2020-10" db="EMBL/GenBank/DDBJ databases">
        <authorList>
            <person name="Castelo-Branco R."/>
            <person name="Eusebio N."/>
            <person name="Adriana R."/>
            <person name="Vieira A."/>
            <person name="Brugerolle De Fraissinette N."/>
            <person name="Rezende De Castro R."/>
            <person name="Schneider M.P."/>
            <person name="Vasconcelos V."/>
            <person name="Leao P.N."/>
        </authorList>
    </citation>
    <scope>NUCLEOTIDE SEQUENCE</scope>
    <source>
        <strain evidence="2">LEGE 12446</strain>
    </source>
</reference>
<keyword evidence="1" id="KW-0472">Membrane</keyword>
<protein>
    <submittedName>
        <fullName evidence="2">Uncharacterized protein</fullName>
    </submittedName>
</protein>
<organism evidence="2 3">
    <name type="scientific">Desmonostoc muscorum LEGE 12446</name>
    <dbReference type="NCBI Taxonomy" id="1828758"/>
    <lineage>
        <taxon>Bacteria</taxon>
        <taxon>Bacillati</taxon>
        <taxon>Cyanobacteriota</taxon>
        <taxon>Cyanophyceae</taxon>
        <taxon>Nostocales</taxon>
        <taxon>Nostocaceae</taxon>
        <taxon>Desmonostoc</taxon>
    </lineage>
</organism>
<dbReference type="AlphaFoldDB" id="A0A8J7AGD3"/>
<feature type="transmembrane region" description="Helical" evidence="1">
    <location>
        <begin position="21"/>
        <end position="40"/>
    </location>
</feature>
<comment type="caution">
    <text evidence="2">The sequence shown here is derived from an EMBL/GenBank/DDBJ whole genome shotgun (WGS) entry which is preliminary data.</text>
</comment>
<gene>
    <name evidence="2" type="ORF">IQ276_23135</name>
</gene>
<accession>A0A8J7AGD3</accession>
<evidence type="ECO:0000313" key="3">
    <source>
        <dbReference type="Proteomes" id="UP000622533"/>
    </source>
</evidence>
<sequence>MKIPEPGINQSAIKGITNSKTVTSFLILIDFVAFCIGFTLNTEATVDLG</sequence>
<evidence type="ECO:0000256" key="1">
    <source>
        <dbReference type="SAM" id="Phobius"/>
    </source>
</evidence>
<evidence type="ECO:0000313" key="2">
    <source>
        <dbReference type="EMBL" id="MBE9025207.1"/>
    </source>
</evidence>
<keyword evidence="1" id="KW-1133">Transmembrane helix</keyword>
<dbReference type="EMBL" id="JADEXS010000377">
    <property type="protein sequence ID" value="MBE9025207.1"/>
    <property type="molecule type" value="Genomic_DNA"/>
</dbReference>
<dbReference type="Proteomes" id="UP000622533">
    <property type="component" value="Unassembled WGS sequence"/>
</dbReference>
<proteinExistence type="predicted"/>
<name>A0A8J7AGD3_DESMC</name>
<keyword evidence="3" id="KW-1185">Reference proteome</keyword>
<keyword evidence="1" id="KW-0812">Transmembrane</keyword>